<keyword evidence="3" id="KW-1185">Reference proteome</keyword>
<comment type="caution">
    <text evidence="2">The sequence shown here is derived from an EMBL/GenBank/DDBJ whole genome shotgun (WGS) entry which is preliminary data.</text>
</comment>
<reference evidence="2" key="1">
    <citation type="journal article" date="2022" name="bioRxiv">
        <title>Sequencing and chromosome-scale assembly of the giantPleurodeles waltlgenome.</title>
        <authorList>
            <person name="Brown T."/>
            <person name="Elewa A."/>
            <person name="Iarovenko S."/>
            <person name="Subramanian E."/>
            <person name="Araus A.J."/>
            <person name="Petzold A."/>
            <person name="Susuki M."/>
            <person name="Suzuki K.-i.T."/>
            <person name="Hayashi T."/>
            <person name="Toyoda A."/>
            <person name="Oliveira C."/>
            <person name="Osipova E."/>
            <person name="Leigh N.D."/>
            <person name="Simon A."/>
            <person name="Yun M.H."/>
        </authorList>
    </citation>
    <scope>NUCLEOTIDE SEQUENCE</scope>
    <source>
        <strain evidence="2">20211129_DDA</strain>
        <tissue evidence="2">Liver</tissue>
    </source>
</reference>
<feature type="region of interest" description="Disordered" evidence="1">
    <location>
        <begin position="1"/>
        <end position="20"/>
    </location>
</feature>
<organism evidence="2 3">
    <name type="scientific">Pleurodeles waltl</name>
    <name type="common">Iberian ribbed newt</name>
    <dbReference type="NCBI Taxonomy" id="8319"/>
    <lineage>
        <taxon>Eukaryota</taxon>
        <taxon>Metazoa</taxon>
        <taxon>Chordata</taxon>
        <taxon>Craniata</taxon>
        <taxon>Vertebrata</taxon>
        <taxon>Euteleostomi</taxon>
        <taxon>Amphibia</taxon>
        <taxon>Batrachia</taxon>
        <taxon>Caudata</taxon>
        <taxon>Salamandroidea</taxon>
        <taxon>Salamandridae</taxon>
        <taxon>Pleurodelinae</taxon>
        <taxon>Pleurodeles</taxon>
    </lineage>
</organism>
<name>A0AAV7SS65_PLEWA</name>
<evidence type="ECO:0000313" key="3">
    <source>
        <dbReference type="Proteomes" id="UP001066276"/>
    </source>
</evidence>
<gene>
    <name evidence="2" type="ORF">NDU88_007398</name>
</gene>
<proteinExistence type="predicted"/>
<sequence>MMERGEVDPESASKPARSQLREERKLPALVIVRLCQDQISFIHPLMPASSPRSTSVSALVAPASRLLRLLPALNPLSYLHSPFKVPTCPTTHRACTRSDRSPLPDLPWRQLAYNGDGALLANLRH</sequence>
<protein>
    <submittedName>
        <fullName evidence="2">Uncharacterized protein</fullName>
    </submittedName>
</protein>
<dbReference type="AlphaFoldDB" id="A0AAV7SS65"/>
<evidence type="ECO:0000256" key="1">
    <source>
        <dbReference type="SAM" id="MobiDB-lite"/>
    </source>
</evidence>
<evidence type="ECO:0000313" key="2">
    <source>
        <dbReference type="EMBL" id="KAJ1167005.1"/>
    </source>
</evidence>
<dbReference type="EMBL" id="JANPWB010000008">
    <property type="protein sequence ID" value="KAJ1167005.1"/>
    <property type="molecule type" value="Genomic_DNA"/>
</dbReference>
<dbReference type="Proteomes" id="UP001066276">
    <property type="component" value="Chromosome 4_2"/>
</dbReference>
<accession>A0AAV7SS65</accession>